<dbReference type="GO" id="GO:0031012">
    <property type="term" value="C:extracellular matrix"/>
    <property type="evidence" value="ECO:0007669"/>
    <property type="project" value="TreeGrafter"/>
</dbReference>
<proteinExistence type="predicted"/>
<evidence type="ECO:0000256" key="3">
    <source>
        <dbReference type="ARBA" id="ARBA00022530"/>
    </source>
</evidence>
<sequence length="218" mass="24739">MVHRRYCENIKKPRAISRDCNQKECSQPIWEDGPWEPCSKTCGKTGYQVRSVRCVQPLDNGNKRSIHSKYCNDDRPEARRPCNRELCPAQWRVGPWSQCSVTCANGTQQRQALCHTRDNTIGLCLDSKPDTIRICRLAPCPRGSSDLNKNGNILIQWLSRPDPDLPYQRNSSRKKPSLYSSGPNLRCMAVLTWTLPSLSVLFTLQQAWARGPGGRLTP</sequence>
<keyword evidence="5" id="KW-0677">Repeat</keyword>
<evidence type="ECO:0000256" key="6">
    <source>
        <dbReference type="ARBA" id="ARBA00023157"/>
    </source>
</evidence>
<dbReference type="AlphaFoldDB" id="A0A060Z659"/>
<gene>
    <name evidence="8" type="ORF">GSONMT00009673001</name>
</gene>
<dbReference type="GO" id="GO:0006508">
    <property type="term" value="P:proteolysis"/>
    <property type="evidence" value="ECO:0007669"/>
    <property type="project" value="TreeGrafter"/>
</dbReference>
<name>A0A060Z659_ONCMY</name>
<organism evidence="8 9">
    <name type="scientific">Oncorhynchus mykiss</name>
    <name type="common">Rainbow trout</name>
    <name type="synonym">Salmo gairdneri</name>
    <dbReference type="NCBI Taxonomy" id="8022"/>
    <lineage>
        <taxon>Eukaryota</taxon>
        <taxon>Metazoa</taxon>
        <taxon>Chordata</taxon>
        <taxon>Craniata</taxon>
        <taxon>Vertebrata</taxon>
        <taxon>Euteleostomi</taxon>
        <taxon>Actinopterygii</taxon>
        <taxon>Neopterygii</taxon>
        <taxon>Teleostei</taxon>
        <taxon>Protacanthopterygii</taxon>
        <taxon>Salmoniformes</taxon>
        <taxon>Salmonidae</taxon>
        <taxon>Salmoninae</taxon>
        <taxon>Oncorhynchus</taxon>
    </lineage>
</organism>
<dbReference type="PANTHER" id="PTHR13723:SF141">
    <property type="entry name" value="A DISINTEGRIN AND METALLOPROTEINASE WITH THROMBOSPONDIN MOTIFS 2"/>
    <property type="match status" value="1"/>
</dbReference>
<dbReference type="SMART" id="SM00209">
    <property type="entry name" value="TSP1"/>
    <property type="match status" value="2"/>
</dbReference>
<dbReference type="EMBL" id="FR947407">
    <property type="protein sequence ID" value="CDQ99511.1"/>
    <property type="molecule type" value="Genomic_DNA"/>
</dbReference>
<protein>
    <submittedName>
        <fullName evidence="8">Uncharacterized protein</fullName>
    </submittedName>
</protein>
<evidence type="ECO:0000313" key="8">
    <source>
        <dbReference type="EMBL" id="CDQ99511.1"/>
    </source>
</evidence>
<dbReference type="GO" id="GO:0030198">
    <property type="term" value="P:extracellular matrix organization"/>
    <property type="evidence" value="ECO:0007669"/>
    <property type="project" value="TreeGrafter"/>
</dbReference>
<keyword evidence="4" id="KW-0732">Signal</keyword>
<evidence type="ECO:0000256" key="7">
    <source>
        <dbReference type="ARBA" id="ARBA00023180"/>
    </source>
</evidence>
<keyword evidence="6" id="KW-1015">Disulfide bond</keyword>
<keyword evidence="3" id="KW-0272">Extracellular matrix</keyword>
<dbReference type="InterPro" id="IPR036383">
    <property type="entry name" value="TSP1_rpt_sf"/>
</dbReference>
<dbReference type="PANTHER" id="PTHR13723">
    <property type="entry name" value="ADAMTS A DISINTEGRIN AND METALLOPROTEASE WITH THROMBOSPONDIN MOTIFS PROTEASE"/>
    <property type="match status" value="1"/>
</dbReference>
<evidence type="ECO:0000256" key="4">
    <source>
        <dbReference type="ARBA" id="ARBA00022729"/>
    </source>
</evidence>
<dbReference type="InterPro" id="IPR000884">
    <property type="entry name" value="TSP1_rpt"/>
</dbReference>
<dbReference type="Proteomes" id="UP000193380">
    <property type="component" value="Unassembled WGS sequence"/>
</dbReference>
<evidence type="ECO:0000256" key="1">
    <source>
        <dbReference type="ARBA" id="ARBA00004498"/>
    </source>
</evidence>
<keyword evidence="2" id="KW-0964">Secreted</keyword>
<dbReference type="FunFam" id="2.20.100.10:FF:000011">
    <property type="entry name" value="A disintegrin and metalloproteinase with thrombospondin motifs 3"/>
    <property type="match status" value="1"/>
</dbReference>
<keyword evidence="7" id="KW-0325">Glycoprotein</keyword>
<evidence type="ECO:0000313" key="9">
    <source>
        <dbReference type="Proteomes" id="UP000193380"/>
    </source>
</evidence>
<dbReference type="SUPFAM" id="SSF82895">
    <property type="entry name" value="TSP-1 type 1 repeat"/>
    <property type="match status" value="2"/>
</dbReference>
<reference evidence="8" key="1">
    <citation type="journal article" date="2014" name="Nat. Commun.">
        <title>The rainbow trout genome provides novel insights into evolution after whole-genome duplication in vertebrates.</title>
        <authorList>
            <person name="Berthelot C."/>
            <person name="Brunet F."/>
            <person name="Chalopin D."/>
            <person name="Juanchich A."/>
            <person name="Bernard M."/>
            <person name="Noel B."/>
            <person name="Bento P."/>
            <person name="Da Silva C."/>
            <person name="Labadie K."/>
            <person name="Alberti A."/>
            <person name="Aury J.M."/>
            <person name="Louis A."/>
            <person name="Dehais P."/>
            <person name="Bardou P."/>
            <person name="Montfort J."/>
            <person name="Klopp C."/>
            <person name="Cabau C."/>
            <person name="Gaspin C."/>
            <person name="Thorgaard G.H."/>
            <person name="Boussaha M."/>
            <person name="Quillet E."/>
            <person name="Guyomard R."/>
            <person name="Galiana D."/>
            <person name="Bobe J."/>
            <person name="Volff J.N."/>
            <person name="Genet C."/>
            <person name="Wincker P."/>
            <person name="Jaillon O."/>
            <person name="Roest Crollius H."/>
            <person name="Guiguen Y."/>
        </authorList>
    </citation>
    <scope>NUCLEOTIDE SEQUENCE [LARGE SCALE GENOMIC DNA]</scope>
</reference>
<reference evidence="8" key="2">
    <citation type="submission" date="2014-03" db="EMBL/GenBank/DDBJ databases">
        <authorList>
            <person name="Genoscope - CEA"/>
        </authorList>
    </citation>
    <scope>NUCLEOTIDE SEQUENCE</scope>
</reference>
<dbReference type="Pfam" id="PF19030">
    <property type="entry name" value="TSP1_ADAMTS"/>
    <property type="match status" value="2"/>
</dbReference>
<dbReference type="InterPro" id="IPR050439">
    <property type="entry name" value="ADAMTS_ADAMTS-like"/>
</dbReference>
<dbReference type="GO" id="GO:0004222">
    <property type="term" value="F:metalloendopeptidase activity"/>
    <property type="evidence" value="ECO:0007669"/>
    <property type="project" value="TreeGrafter"/>
</dbReference>
<evidence type="ECO:0000256" key="2">
    <source>
        <dbReference type="ARBA" id="ARBA00022525"/>
    </source>
</evidence>
<comment type="subcellular location">
    <subcellularLocation>
        <location evidence="1">Secreted</location>
        <location evidence="1">Extracellular space</location>
        <location evidence="1">Extracellular matrix</location>
    </subcellularLocation>
</comment>
<evidence type="ECO:0000256" key="5">
    <source>
        <dbReference type="ARBA" id="ARBA00022737"/>
    </source>
</evidence>
<dbReference type="PaxDb" id="8022-A0A060Z659"/>
<dbReference type="PROSITE" id="PS50092">
    <property type="entry name" value="TSP1"/>
    <property type="match status" value="2"/>
</dbReference>
<accession>A0A060Z659</accession>
<dbReference type="Gene3D" id="2.20.100.10">
    <property type="entry name" value="Thrombospondin type-1 (TSP1) repeat"/>
    <property type="match status" value="2"/>
</dbReference>